<comment type="caution">
    <text evidence="1">The sequence shown here is derived from an EMBL/GenBank/DDBJ whole genome shotgun (WGS) entry which is preliminary data.</text>
</comment>
<proteinExistence type="predicted"/>
<evidence type="ECO:0000313" key="1">
    <source>
        <dbReference type="EMBL" id="MFC6080930.1"/>
    </source>
</evidence>
<reference evidence="2" key="1">
    <citation type="journal article" date="2019" name="Int. J. Syst. Evol. Microbiol.">
        <title>The Global Catalogue of Microorganisms (GCM) 10K type strain sequencing project: providing services to taxonomists for standard genome sequencing and annotation.</title>
        <authorList>
            <consortium name="The Broad Institute Genomics Platform"/>
            <consortium name="The Broad Institute Genome Sequencing Center for Infectious Disease"/>
            <person name="Wu L."/>
            <person name="Ma J."/>
        </authorList>
    </citation>
    <scope>NUCLEOTIDE SEQUENCE [LARGE SCALE GENOMIC DNA]</scope>
    <source>
        <strain evidence="2">JCM 30346</strain>
    </source>
</reference>
<dbReference type="RefSeq" id="WP_380748229.1">
    <property type="nucleotide sequence ID" value="NZ_JBHSRF010000007.1"/>
</dbReference>
<evidence type="ECO:0000313" key="2">
    <source>
        <dbReference type="Proteomes" id="UP001596137"/>
    </source>
</evidence>
<name>A0ABW1NDA3_9ACTN</name>
<dbReference type="Proteomes" id="UP001596137">
    <property type="component" value="Unassembled WGS sequence"/>
</dbReference>
<gene>
    <name evidence="1" type="ORF">ACFP1K_07140</name>
</gene>
<dbReference type="EMBL" id="JBHSRF010000007">
    <property type="protein sequence ID" value="MFC6080930.1"/>
    <property type="molecule type" value="Genomic_DNA"/>
</dbReference>
<protein>
    <submittedName>
        <fullName evidence="1">Uncharacterized protein</fullName>
    </submittedName>
</protein>
<keyword evidence="2" id="KW-1185">Reference proteome</keyword>
<sequence>MRLGVETQEYVIMSTSTIEWIITRSRGSEYVLRNVGRSRATGVTADGAPFQDLARRLPEGAVIEAHASVSFTITSAYQIDAPRELRLKWDQQEGWINIPLP</sequence>
<accession>A0ABW1NDA3</accession>
<organism evidence="1 2">
    <name type="scientific">Sphaerisporangium aureirubrum</name>
    <dbReference type="NCBI Taxonomy" id="1544736"/>
    <lineage>
        <taxon>Bacteria</taxon>
        <taxon>Bacillati</taxon>
        <taxon>Actinomycetota</taxon>
        <taxon>Actinomycetes</taxon>
        <taxon>Streptosporangiales</taxon>
        <taxon>Streptosporangiaceae</taxon>
        <taxon>Sphaerisporangium</taxon>
    </lineage>
</organism>